<organism evidence="10 11">
    <name type="scientific">Pedobacter flavus</name>
    <dbReference type="NCBI Taxonomy" id="3113906"/>
    <lineage>
        <taxon>Bacteria</taxon>
        <taxon>Pseudomonadati</taxon>
        <taxon>Bacteroidota</taxon>
        <taxon>Sphingobacteriia</taxon>
        <taxon>Sphingobacteriales</taxon>
        <taxon>Sphingobacteriaceae</taxon>
        <taxon>Pedobacter</taxon>
    </lineage>
</organism>
<evidence type="ECO:0000313" key="11">
    <source>
        <dbReference type="Proteomes" id="UP001337681"/>
    </source>
</evidence>
<keyword evidence="6 8" id="KW-1133">Transmembrane helix</keyword>
<dbReference type="RefSeq" id="WP_330144829.1">
    <property type="nucleotide sequence ID" value="NZ_JAZDQU010000001.1"/>
</dbReference>
<keyword evidence="11" id="KW-1185">Reference proteome</keyword>
<feature type="transmembrane region" description="Helical" evidence="8">
    <location>
        <begin position="493"/>
        <end position="511"/>
    </location>
</feature>
<evidence type="ECO:0000256" key="5">
    <source>
        <dbReference type="ARBA" id="ARBA00022840"/>
    </source>
</evidence>
<dbReference type="Proteomes" id="UP001337681">
    <property type="component" value="Unassembled WGS sequence"/>
</dbReference>
<name>A0ABU7GXX7_9SPHI</name>
<comment type="caution">
    <text evidence="10">The sequence shown here is derived from an EMBL/GenBank/DDBJ whole genome shotgun (WGS) entry which is preliminary data.</text>
</comment>
<dbReference type="PANTHER" id="PTHR32309">
    <property type="entry name" value="TYROSINE-PROTEIN KINASE"/>
    <property type="match status" value="1"/>
</dbReference>
<keyword evidence="7 8" id="KW-0472">Membrane</keyword>
<comment type="subcellular location">
    <subcellularLocation>
        <location evidence="1">Cell membrane</location>
        <topology evidence="1">Multi-pass membrane protein</topology>
    </subcellularLocation>
</comment>
<dbReference type="InterPro" id="IPR003856">
    <property type="entry name" value="LPS_length_determ_N"/>
</dbReference>
<dbReference type="Gene3D" id="3.40.50.300">
    <property type="entry name" value="P-loop containing nucleotide triphosphate hydrolases"/>
    <property type="match status" value="1"/>
</dbReference>
<feature type="transmembrane region" description="Helical" evidence="8">
    <location>
        <begin position="30"/>
        <end position="50"/>
    </location>
</feature>
<sequence>MIHNEYTERNSLAKQELSYWKIFNIVLSRWYWIVGMLVLSYIAAKVYIAYTPQTFRSEASLKLNLDDQNAASVTAPNAFRYLRTNLIETEAQIMRSPDVILNAIEKIDYKITYYLEGKIKKSEVYPNKPFEIQILHQDAENFSRAEYEVRPVSSSTFELTENSKDGWERYNYGQIINKGDVIFKVISPIPSTGKYSFHFNSAKDFMGRALNGLSIEEGDKNSNVMNIYHTDRNPRFSADILNSIIKQYIINDEVEKRRSAKQTINFLEDRLRFIDSTVNKSGDILSNFQTENNFIDPEAEKSININKIPQLKEEINNLELKGSIINQIAAQIKNTPLYAPISLFIDASINTSIQEILTQYNNAIQTRQELLKDFKPNSSRVLDIERKLIQLKNGMNSVTQTLKNSNDQALKYLRSELVSIQNTLSAIPPIQNDFTKLSNKSEIDQKMLAMLFERRLQAQISEASIVSSAKIIHLAEASMTPIDPIPRKIYSSYLFLGLFISIGLIFATRIFNPYIYDVETIEGLTTTPIIGVILKYPKKVEDNVKKILSLSRPKSIFAESVRSVRTNLSFMGGNKPSKTVCVTSEVSGEGKSFVIVNLAGTLSIIDKKVIVIAADLRRSKMHKIFNVENRVGLSTYLSGMHTMDDIILKDNDYDFDFITSGPVPPNPSELLHSPKMKGLIEALNKKYEYILIDTAPVGLVSDAIPLIRMSDINLFILRSGVSNRRAATIPDRLVREYELNNFAIILNSFGNEKLHANIYTTNYANSSVGNYYYSDYTGYGSGYYSNHDDKKWWQFWKKK</sequence>
<evidence type="ECO:0000256" key="6">
    <source>
        <dbReference type="ARBA" id="ARBA00022989"/>
    </source>
</evidence>
<keyword evidence="3 8" id="KW-0812">Transmembrane</keyword>
<accession>A0ABU7GXX7</accession>
<dbReference type="Pfam" id="PF02706">
    <property type="entry name" value="Wzz"/>
    <property type="match status" value="1"/>
</dbReference>
<dbReference type="InterPro" id="IPR027417">
    <property type="entry name" value="P-loop_NTPase"/>
</dbReference>
<evidence type="ECO:0000256" key="7">
    <source>
        <dbReference type="ARBA" id="ARBA00023136"/>
    </source>
</evidence>
<protein>
    <submittedName>
        <fullName evidence="10">Polysaccharide biosynthesis tyrosine autokinase</fullName>
        <ecNumber evidence="10">2.7.10.2</ecNumber>
    </submittedName>
</protein>
<dbReference type="InterPro" id="IPR050445">
    <property type="entry name" value="Bact_polysacc_biosynth/exp"/>
</dbReference>
<dbReference type="GO" id="GO:0004715">
    <property type="term" value="F:non-membrane spanning protein tyrosine kinase activity"/>
    <property type="evidence" value="ECO:0007669"/>
    <property type="project" value="UniProtKB-EC"/>
</dbReference>
<gene>
    <name evidence="10" type="ORF">VRU49_00600</name>
</gene>
<dbReference type="NCBIfam" id="TIGR01007">
    <property type="entry name" value="eps_fam"/>
    <property type="match status" value="1"/>
</dbReference>
<proteinExistence type="predicted"/>
<reference evidence="10 11" key="1">
    <citation type="submission" date="2024-01" db="EMBL/GenBank/DDBJ databases">
        <title>Pedobacter sp. nov., isolated from oil-contaminated soil.</title>
        <authorList>
            <person name="Le N.T.T."/>
        </authorList>
    </citation>
    <scope>NUCLEOTIDE SEQUENCE [LARGE SCALE GENOMIC DNA]</scope>
    <source>
        <strain evidence="10 11">VNH31</strain>
    </source>
</reference>
<dbReference type="SUPFAM" id="SSF52540">
    <property type="entry name" value="P-loop containing nucleoside triphosphate hydrolases"/>
    <property type="match status" value="1"/>
</dbReference>
<evidence type="ECO:0000256" key="8">
    <source>
        <dbReference type="SAM" id="Phobius"/>
    </source>
</evidence>
<keyword evidence="2" id="KW-1003">Cell membrane</keyword>
<keyword evidence="5" id="KW-0067">ATP-binding</keyword>
<evidence type="ECO:0000256" key="4">
    <source>
        <dbReference type="ARBA" id="ARBA00022741"/>
    </source>
</evidence>
<dbReference type="InterPro" id="IPR005702">
    <property type="entry name" value="Wzc-like_C"/>
</dbReference>
<keyword evidence="4" id="KW-0547">Nucleotide-binding</keyword>
<keyword evidence="10" id="KW-0808">Transferase</keyword>
<dbReference type="PANTHER" id="PTHR32309:SF13">
    <property type="entry name" value="FERRIC ENTEROBACTIN TRANSPORT PROTEIN FEPE"/>
    <property type="match status" value="1"/>
</dbReference>
<feature type="domain" description="Polysaccharide chain length determinant N-terminal" evidence="9">
    <location>
        <begin position="21"/>
        <end position="106"/>
    </location>
</feature>
<evidence type="ECO:0000313" key="10">
    <source>
        <dbReference type="EMBL" id="MEE1883904.1"/>
    </source>
</evidence>
<evidence type="ECO:0000256" key="1">
    <source>
        <dbReference type="ARBA" id="ARBA00004651"/>
    </source>
</evidence>
<evidence type="ECO:0000259" key="9">
    <source>
        <dbReference type="Pfam" id="PF02706"/>
    </source>
</evidence>
<dbReference type="CDD" id="cd05387">
    <property type="entry name" value="BY-kinase"/>
    <property type="match status" value="1"/>
</dbReference>
<dbReference type="EMBL" id="JAZDQU010000001">
    <property type="protein sequence ID" value="MEE1883904.1"/>
    <property type="molecule type" value="Genomic_DNA"/>
</dbReference>
<evidence type="ECO:0000256" key="2">
    <source>
        <dbReference type="ARBA" id="ARBA00022475"/>
    </source>
</evidence>
<evidence type="ECO:0000256" key="3">
    <source>
        <dbReference type="ARBA" id="ARBA00022692"/>
    </source>
</evidence>
<dbReference type="EC" id="2.7.10.2" evidence="10"/>